<dbReference type="RefSeq" id="WP_173264254.1">
    <property type="nucleotide sequence ID" value="NZ_BLLG01000006.1"/>
</dbReference>
<feature type="domain" description="Thioester reductase (TE)" evidence="1">
    <location>
        <begin position="50"/>
        <end position="219"/>
    </location>
</feature>
<protein>
    <submittedName>
        <fullName evidence="2">NAD-dependent epimerase/dehydratase family protein</fullName>
    </submittedName>
</protein>
<dbReference type="Proteomes" id="UP000484988">
    <property type="component" value="Unassembled WGS sequence"/>
</dbReference>
<dbReference type="InterPro" id="IPR050177">
    <property type="entry name" value="Lipid_A_modif_metabolic_enz"/>
</dbReference>
<dbReference type="InterPro" id="IPR013120">
    <property type="entry name" value="FAR_NAD-bd"/>
</dbReference>
<dbReference type="InterPro" id="IPR036291">
    <property type="entry name" value="NAD(P)-bd_dom_sf"/>
</dbReference>
<dbReference type="Gene3D" id="3.40.50.720">
    <property type="entry name" value="NAD(P)-binding Rossmann-like Domain"/>
    <property type="match status" value="1"/>
</dbReference>
<evidence type="ECO:0000313" key="3">
    <source>
        <dbReference type="Proteomes" id="UP000484988"/>
    </source>
</evidence>
<dbReference type="AlphaFoldDB" id="A0A6A0AU34"/>
<organism evidence="2 3">
    <name type="scientific">Streptomyces pacificus</name>
    <dbReference type="NCBI Taxonomy" id="2705029"/>
    <lineage>
        <taxon>Bacteria</taxon>
        <taxon>Bacillati</taxon>
        <taxon>Actinomycetota</taxon>
        <taxon>Actinomycetes</taxon>
        <taxon>Kitasatosporales</taxon>
        <taxon>Streptomycetaceae</taxon>
        <taxon>Streptomyces</taxon>
    </lineage>
</organism>
<keyword evidence="3" id="KW-1185">Reference proteome</keyword>
<dbReference type="EMBL" id="BLLG01000006">
    <property type="protein sequence ID" value="GFH36376.1"/>
    <property type="molecule type" value="Genomic_DNA"/>
</dbReference>
<accession>A0A6A0AU34</accession>
<dbReference type="PANTHER" id="PTHR43245">
    <property type="entry name" value="BIFUNCTIONAL POLYMYXIN RESISTANCE PROTEIN ARNA"/>
    <property type="match status" value="1"/>
</dbReference>
<dbReference type="PANTHER" id="PTHR43245:SF51">
    <property type="entry name" value="SHORT CHAIN DEHYDROGENASE_REDUCTASE FAMILY 42E, MEMBER 2"/>
    <property type="match status" value="1"/>
</dbReference>
<evidence type="ECO:0000313" key="2">
    <source>
        <dbReference type="EMBL" id="GFH36376.1"/>
    </source>
</evidence>
<dbReference type="SUPFAM" id="SSF51735">
    <property type="entry name" value="NAD(P)-binding Rossmann-fold domains"/>
    <property type="match status" value="1"/>
</dbReference>
<name>A0A6A0AU34_9ACTN</name>
<dbReference type="Pfam" id="PF07993">
    <property type="entry name" value="NAD_binding_4"/>
    <property type="match status" value="1"/>
</dbReference>
<reference evidence="2 3" key="1">
    <citation type="submission" date="2020-02" db="EMBL/GenBank/DDBJ databases">
        <title>Whole Genome Shotgun Sequence of Streptomyces sp. strain CWH03.</title>
        <authorList>
            <person name="Dohra H."/>
            <person name="Kodani S."/>
            <person name="Yamamura H."/>
        </authorList>
    </citation>
    <scope>NUCLEOTIDE SEQUENCE [LARGE SCALE GENOMIC DNA]</scope>
    <source>
        <strain evidence="2 3">CWH03</strain>
    </source>
</reference>
<sequence length="339" mass="36969">MTEPACTVLLTGASGVVGQAVLREAPGRPVRIVSMARPGGTALPPGHDEVLGADLTRPRFGLDEDSYAALARDVDTVIHSAGLTEWGLPYERYKPANVDGTRRVIEFAEHACATVHFMSTAFVAALFTDAPHQLSDTNVTMNYVRSKLRSEQMLRDSGVRYTVFRPTNLIGDSATGWTSRGQIVQLMSDWICRGRAPFIPVHQGNRIDIVPQDLLAKAVLRAVELGDDGGSFWVTYGDEAMDMERAVEMCVKHASALGRTLGPIPVTDPDALDPEALLRLPPLARSYLSVLRDVSEVTRCSGGVLPTSMPELRARYDVPHIQDTDAYLRTLEYASAHLS</sequence>
<evidence type="ECO:0000259" key="1">
    <source>
        <dbReference type="Pfam" id="PF07993"/>
    </source>
</evidence>
<proteinExistence type="predicted"/>
<comment type="caution">
    <text evidence="2">The sequence shown here is derived from an EMBL/GenBank/DDBJ whole genome shotgun (WGS) entry which is preliminary data.</text>
</comment>
<gene>
    <name evidence="2" type="ORF">SCWH03_26040</name>
</gene>